<protein>
    <submittedName>
        <fullName evidence="1">Uncharacterized protein</fullName>
    </submittedName>
</protein>
<organism evidence="1 2">
    <name type="scientific">Hygrophoropsis aurantiaca</name>
    <dbReference type="NCBI Taxonomy" id="72124"/>
    <lineage>
        <taxon>Eukaryota</taxon>
        <taxon>Fungi</taxon>
        <taxon>Dikarya</taxon>
        <taxon>Basidiomycota</taxon>
        <taxon>Agaricomycotina</taxon>
        <taxon>Agaricomycetes</taxon>
        <taxon>Agaricomycetidae</taxon>
        <taxon>Boletales</taxon>
        <taxon>Coniophorineae</taxon>
        <taxon>Hygrophoropsidaceae</taxon>
        <taxon>Hygrophoropsis</taxon>
    </lineage>
</organism>
<sequence>MFDLHRTGRLGDDNGGIINAPGADEIECTADNAKPISPPDGDSDMNSHRSTTIEAVENHASPSNEGNDQMHRVRVYIDDMRCKDNIIRTATTLALSTSDRDECDADEWRTNTRDLLRRLQRTAAALNVDSMCIASCLVRCGARTVSRSHEWRVIWGSGYILLVNS</sequence>
<comment type="caution">
    <text evidence="1">The sequence shown here is derived from an EMBL/GenBank/DDBJ whole genome shotgun (WGS) entry which is preliminary data.</text>
</comment>
<reference evidence="1" key="1">
    <citation type="journal article" date="2021" name="New Phytol.">
        <title>Evolutionary innovations through gain and loss of genes in the ectomycorrhizal Boletales.</title>
        <authorList>
            <person name="Wu G."/>
            <person name="Miyauchi S."/>
            <person name="Morin E."/>
            <person name="Kuo A."/>
            <person name="Drula E."/>
            <person name="Varga T."/>
            <person name="Kohler A."/>
            <person name="Feng B."/>
            <person name="Cao Y."/>
            <person name="Lipzen A."/>
            <person name="Daum C."/>
            <person name="Hundley H."/>
            <person name="Pangilinan J."/>
            <person name="Johnson J."/>
            <person name="Barry K."/>
            <person name="LaButti K."/>
            <person name="Ng V."/>
            <person name="Ahrendt S."/>
            <person name="Min B."/>
            <person name="Choi I.G."/>
            <person name="Park H."/>
            <person name="Plett J.M."/>
            <person name="Magnuson J."/>
            <person name="Spatafora J.W."/>
            <person name="Nagy L.G."/>
            <person name="Henrissat B."/>
            <person name="Grigoriev I.V."/>
            <person name="Yang Z.L."/>
            <person name="Xu J."/>
            <person name="Martin F.M."/>
        </authorList>
    </citation>
    <scope>NUCLEOTIDE SEQUENCE</scope>
    <source>
        <strain evidence="1">ATCC 28755</strain>
    </source>
</reference>
<proteinExistence type="predicted"/>
<dbReference type="EMBL" id="MU269246">
    <property type="protein sequence ID" value="KAH7903076.1"/>
    <property type="molecule type" value="Genomic_DNA"/>
</dbReference>
<keyword evidence="2" id="KW-1185">Reference proteome</keyword>
<gene>
    <name evidence="1" type="ORF">BJ138DRAFT_1107986</name>
</gene>
<accession>A0ACB7ZQA1</accession>
<name>A0ACB7ZQA1_9AGAM</name>
<evidence type="ECO:0000313" key="1">
    <source>
        <dbReference type="EMBL" id="KAH7903076.1"/>
    </source>
</evidence>
<evidence type="ECO:0000313" key="2">
    <source>
        <dbReference type="Proteomes" id="UP000790377"/>
    </source>
</evidence>
<dbReference type="Proteomes" id="UP000790377">
    <property type="component" value="Unassembled WGS sequence"/>
</dbReference>